<name>A0A5E6ZP20_PSEFL</name>
<reference evidence="1 2" key="1">
    <citation type="submission" date="2019-09" db="EMBL/GenBank/DDBJ databases">
        <authorList>
            <person name="Chandra G."/>
            <person name="Truman W A."/>
        </authorList>
    </citation>
    <scope>NUCLEOTIDE SEQUENCE [LARGE SCALE GENOMIC DNA]</scope>
    <source>
        <strain evidence="1">PS685</strain>
    </source>
</reference>
<gene>
    <name evidence="1" type="ORF">PS685_04826</name>
</gene>
<dbReference type="Proteomes" id="UP000326437">
    <property type="component" value="Unassembled WGS sequence"/>
</dbReference>
<sequence length="72" mass="8157">MAWPGTRAFRENHQGLALLQRPRSVIEHVYAAIIADVLRRTHRATGKRVLPKALFDHAIGVSHQADQKNHID</sequence>
<protein>
    <submittedName>
        <fullName evidence="1">Uncharacterized protein</fullName>
    </submittedName>
</protein>
<organism evidence="1 2">
    <name type="scientific">Pseudomonas fluorescens</name>
    <dbReference type="NCBI Taxonomy" id="294"/>
    <lineage>
        <taxon>Bacteria</taxon>
        <taxon>Pseudomonadati</taxon>
        <taxon>Pseudomonadota</taxon>
        <taxon>Gammaproteobacteria</taxon>
        <taxon>Pseudomonadales</taxon>
        <taxon>Pseudomonadaceae</taxon>
        <taxon>Pseudomonas</taxon>
    </lineage>
</organism>
<accession>A0A5E6ZP20</accession>
<dbReference type="AlphaFoldDB" id="A0A5E6ZP20"/>
<dbReference type="EMBL" id="CABVHO010000124">
    <property type="protein sequence ID" value="VVN67459.1"/>
    <property type="molecule type" value="Genomic_DNA"/>
</dbReference>
<evidence type="ECO:0000313" key="2">
    <source>
        <dbReference type="Proteomes" id="UP000326437"/>
    </source>
</evidence>
<proteinExistence type="predicted"/>
<evidence type="ECO:0000313" key="1">
    <source>
        <dbReference type="EMBL" id="VVN67459.1"/>
    </source>
</evidence>